<dbReference type="GO" id="GO:0030003">
    <property type="term" value="P:intracellular monoatomic cation homeostasis"/>
    <property type="evidence" value="ECO:0007669"/>
    <property type="project" value="UniProtKB-ARBA"/>
</dbReference>
<evidence type="ECO:0000259" key="8">
    <source>
        <dbReference type="Pfam" id="PF01545"/>
    </source>
</evidence>
<reference evidence="9 10" key="1">
    <citation type="submission" date="2009-11" db="EMBL/GenBank/DDBJ databases">
        <title>Annotation of Allomyces macrogynus ATCC 38327.</title>
        <authorList>
            <consortium name="The Broad Institute Genome Sequencing Platform"/>
            <person name="Russ C."/>
            <person name="Cuomo C."/>
            <person name="Burger G."/>
            <person name="Gray M.W."/>
            <person name="Holland P.W.H."/>
            <person name="King N."/>
            <person name="Lang F.B.F."/>
            <person name="Roger A.J."/>
            <person name="Ruiz-Trillo I."/>
            <person name="Young S.K."/>
            <person name="Zeng Q."/>
            <person name="Gargeya S."/>
            <person name="Fitzgerald M."/>
            <person name="Haas B."/>
            <person name="Abouelleil A."/>
            <person name="Alvarado L."/>
            <person name="Arachchi H.M."/>
            <person name="Berlin A."/>
            <person name="Chapman S.B."/>
            <person name="Gearin G."/>
            <person name="Goldberg J."/>
            <person name="Griggs A."/>
            <person name="Gujja S."/>
            <person name="Hansen M."/>
            <person name="Heiman D."/>
            <person name="Howarth C."/>
            <person name="Larimer J."/>
            <person name="Lui A."/>
            <person name="MacDonald P.J.P."/>
            <person name="McCowen C."/>
            <person name="Montmayeur A."/>
            <person name="Murphy C."/>
            <person name="Neiman D."/>
            <person name="Pearson M."/>
            <person name="Priest M."/>
            <person name="Roberts A."/>
            <person name="Saif S."/>
            <person name="Shea T."/>
            <person name="Sisk P."/>
            <person name="Stolte C."/>
            <person name="Sykes S."/>
            <person name="Wortman J."/>
            <person name="Nusbaum C."/>
            <person name="Birren B."/>
        </authorList>
    </citation>
    <scope>NUCLEOTIDE SEQUENCE [LARGE SCALE GENOMIC DNA]</scope>
    <source>
        <strain evidence="9 10">ATCC 38327</strain>
    </source>
</reference>
<comment type="similarity">
    <text evidence="2">Belongs to the cation diffusion facilitator (CDF) transporter (TC 2.A.4) family.</text>
</comment>
<accession>A0A0L0RWD6</accession>
<feature type="compositionally biased region" description="Basic and acidic residues" evidence="7">
    <location>
        <begin position="58"/>
        <end position="67"/>
    </location>
</feature>
<dbReference type="NCBIfam" id="TIGR01297">
    <property type="entry name" value="CDF"/>
    <property type="match status" value="1"/>
</dbReference>
<dbReference type="OMA" id="MIAKQGW"/>
<proteinExistence type="inferred from homology"/>
<evidence type="ECO:0000256" key="4">
    <source>
        <dbReference type="ARBA" id="ARBA00022692"/>
    </source>
</evidence>
<feature type="domain" description="Cation efflux protein transmembrane" evidence="8">
    <location>
        <begin position="88"/>
        <end position="302"/>
    </location>
</feature>
<evidence type="ECO:0000313" key="9">
    <source>
        <dbReference type="EMBL" id="KNE54415.1"/>
    </source>
</evidence>
<organism evidence="9 10">
    <name type="scientific">Allomyces macrogynus (strain ATCC 38327)</name>
    <name type="common">Allomyces javanicus var. macrogynus</name>
    <dbReference type="NCBI Taxonomy" id="578462"/>
    <lineage>
        <taxon>Eukaryota</taxon>
        <taxon>Fungi</taxon>
        <taxon>Fungi incertae sedis</taxon>
        <taxon>Blastocladiomycota</taxon>
        <taxon>Blastocladiomycetes</taxon>
        <taxon>Blastocladiales</taxon>
        <taxon>Blastocladiaceae</taxon>
        <taxon>Allomyces</taxon>
    </lineage>
</organism>
<sequence length="391" mass="42047">MMMMHHHRLARLLHAHSARASHVRATLSAGTALPCVRNVATWPTVLRRHHGSHSHHDHIKDGSGDTHPHHHHDLRDALATAEGARITWIGIWTNIVLSAAKFVGGFAYNSPSLLADAGHNASDLASDFVTLWAIRRGRRAPSPEYPWGHGRAETLGTFTVSGMLLGGAALFAFHSGGQLAELIPTTNTIVHLPGWMPHHHHHHVAGIPLDGWALALAAAGWSVKEALYLATAHFGKKLNSQVLMSNAWHHRSDAWGSAVALAGIGGAMAGFPAADPIGGIIVSTMIARVGWDMAVSSARDLCDASVDEPVRESLEHAAHDALVDAYYSSSLRISRVRARQSGPFILAEIHVSATRAPTDGDARLPLHVVEVIREKVGAVPHVRDVVVVFKP</sequence>
<keyword evidence="6" id="KW-0472">Membrane</keyword>
<gene>
    <name evidence="9" type="ORF">AMAG_00390</name>
</gene>
<dbReference type="InterPro" id="IPR050291">
    <property type="entry name" value="CDF_Transporter"/>
</dbReference>
<dbReference type="GO" id="GO:0008324">
    <property type="term" value="F:monoatomic cation transmembrane transporter activity"/>
    <property type="evidence" value="ECO:0007669"/>
    <property type="project" value="InterPro"/>
</dbReference>
<keyword evidence="3" id="KW-0813">Transport</keyword>
<dbReference type="STRING" id="578462.A0A0L0RWD6"/>
<evidence type="ECO:0000256" key="2">
    <source>
        <dbReference type="ARBA" id="ARBA00008114"/>
    </source>
</evidence>
<reference evidence="10" key="2">
    <citation type="submission" date="2009-11" db="EMBL/GenBank/DDBJ databases">
        <title>The Genome Sequence of Allomyces macrogynus strain ATCC 38327.</title>
        <authorList>
            <consortium name="The Broad Institute Genome Sequencing Platform"/>
            <person name="Russ C."/>
            <person name="Cuomo C."/>
            <person name="Shea T."/>
            <person name="Young S.K."/>
            <person name="Zeng Q."/>
            <person name="Koehrsen M."/>
            <person name="Haas B."/>
            <person name="Borodovsky M."/>
            <person name="Guigo R."/>
            <person name="Alvarado L."/>
            <person name="Berlin A."/>
            <person name="Borenstein D."/>
            <person name="Chen Z."/>
            <person name="Engels R."/>
            <person name="Freedman E."/>
            <person name="Gellesch M."/>
            <person name="Goldberg J."/>
            <person name="Griggs A."/>
            <person name="Gujja S."/>
            <person name="Heiman D."/>
            <person name="Hepburn T."/>
            <person name="Howarth C."/>
            <person name="Jen D."/>
            <person name="Larson L."/>
            <person name="Lewis B."/>
            <person name="Mehta T."/>
            <person name="Park D."/>
            <person name="Pearson M."/>
            <person name="Roberts A."/>
            <person name="Saif S."/>
            <person name="Shenoy N."/>
            <person name="Sisk P."/>
            <person name="Stolte C."/>
            <person name="Sykes S."/>
            <person name="Walk T."/>
            <person name="White J."/>
            <person name="Yandava C."/>
            <person name="Burger G."/>
            <person name="Gray M.W."/>
            <person name="Holland P.W.H."/>
            <person name="King N."/>
            <person name="Lang F.B.F."/>
            <person name="Roger A.J."/>
            <person name="Ruiz-Trillo I."/>
            <person name="Lander E."/>
            <person name="Nusbaum C."/>
        </authorList>
    </citation>
    <scope>NUCLEOTIDE SEQUENCE [LARGE SCALE GENOMIC DNA]</scope>
    <source>
        <strain evidence="10">ATCC 38327</strain>
    </source>
</reference>
<evidence type="ECO:0000256" key="3">
    <source>
        <dbReference type="ARBA" id="ARBA00022448"/>
    </source>
</evidence>
<evidence type="ECO:0000256" key="6">
    <source>
        <dbReference type="ARBA" id="ARBA00023136"/>
    </source>
</evidence>
<dbReference type="eggNOG" id="KOG1485">
    <property type="taxonomic scope" value="Eukaryota"/>
</dbReference>
<dbReference type="VEuPathDB" id="FungiDB:AMAG_00390"/>
<feature type="region of interest" description="Disordered" evidence="7">
    <location>
        <begin position="50"/>
        <end position="72"/>
    </location>
</feature>
<keyword evidence="10" id="KW-1185">Reference proteome</keyword>
<dbReference type="SUPFAM" id="SSF161111">
    <property type="entry name" value="Cation efflux protein transmembrane domain-like"/>
    <property type="match status" value="1"/>
</dbReference>
<dbReference type="EMBL" id="GG745328">
    <property type="protein sequence ID" value="KNE54415.1"/>
    <property type="molecule type" value="Genomic_DNA"/>
</dbReference>
<keyword evidence="4" id="KW-0812">Transmembrane</keyword>
<dbReference type="GO" id="GO:0098771">
    <property type="term" value="P:inorganic ion homeostasis"/>
    <property type="evidence" value="ECO:0007669"/>
    <property type="project" value="UniProtKB-ARBA"/>
</dbReference>
<evidence type="ECO:0000256" key="5">
    <source>
        <dbReference type="ARBA" id="ARBA00022989"/>
    </source>
</evidence>
<dbReference type="InterPro" id="IPR058533">
    <property type="entry name" value="Cation_efflux_TM"/>
</dbReference>
<dbReference type="AlphaFoldDB" id="A0A0L0RWD6"/>
<protein>
    <submittedName>
        <fullName evidence="9">Cation diffusion facilitator family transporter</fullName>
    </submittedName>
</protein>
<dbReference type="Proteomes" id="UP000054350">
    <property type="component" value="Unassembled WGS sequence"/>
</dbReference>
<evidence type="ECO:0000256" key="7">
    <source>
        <dbReference type="SAM" id="MobiDB-lite"/>
    </source>
</evidence>
<keyword evidence="5" id="KW-1133">Transmembrane helix</keyword>
<comment type="subcellular location">
    <subcellularLocation>
        <location evidence="1">Membrane</location>
        <topology evidence="1">Multi-pass membrane protein</topology>
    </subcellularLocation>
</comment>
<dbReference type="Gene3D" id="1.20.1510.10">
    <property type="entry name" value="Cation efflux protein transmembrane domain"/>
    <property type="match status" value="1"/>
</dbReference>
<dbReference type="FunFam" id="1.20.1510.10:FF:000006">
    <property type="entry name" value="Divalent cation efflux transporter"/>
    <property type="match status" value="1"/>
</dbReference>
<dbReference type="Pfam" id="PF01545">
    <property type="entry name" value="Cation_efflux"/>
    <property type="match status" value="1"/>
</dbReference>
<dbReference type="OrthoDB" id="435980at2759"/>
<dbReference type="GO" id="GO:0016020">
    <property type="term" value="C:membrane"/>
    <property type="evidence" value="ECO:0007669"/>
    <property type="project" value="UniProtKB-SubCell"/>
</dbReference>
<name>A0A0L0RWD6_ALLM3</name>
<evidence type="ECO:0000313" key="10">
    <source>
        <dbReference type="Proteomes" id="UP000054350"/>
    </source>
</evidence>
<dbReference type="PANTHER" id="PTHR43840:SF15">
    <property type="entry name" value="MITOCHONDRIAL METAL TRANSPORTER 1-RELATED"/>
    <property type="match status" value="1"/>
</dbReference>
<dbReference type="PANTHER" id="PTHR43840">
    <property type="entry name" value="MITOCHONDRIAL METAL TRANSPORTER 1-RELATED"/>
    <property type="match status" value="1"/>
</dbReference>
<dbReference type="InterPro" id="IPR002524">
    <property type="entry name" value="Cation_efflux"/>
</dbReference>
<evidence type="ECO:0000256" key="1">
    <source>
        <dbReference type="ARBA" id="ARBA00004141"/>
    </source>
</evidence>
<dbReference type="InterPro" id="IPR027469">
    <property type="entry name" value="Cation_efflux_TMD_sf"/>
</dbReference>